<dbReference type="InterPro" id="IPR016071">
    <property type="entry name" value="Staphylococal_nuclease_OB-fold"/>
</dbReference>
<dbReference type="PROSITE" id="PS50830">
    <property type="entry name" value="TNASE_3"/>
    <property type="match status" value="2"/>
</dbReference>
<keyword evidence="5" id="KW-1185">Reference proteome</keyword>
<proteinExistence type="predicted"/>
<dbReference type="GO" id="GO:0005634">
    <property type="term" value="C:nucleus"/>
    <property type="evidence" value="ECO:0007669"/>
    <property type="project" value="TreeGrafter"/>
</dbReference>
<dbReference type="Gene3D" id="2.40.50.90">
    <property type="match status" value="5"/>
</dbReference>
<feature type="compositionally biased region" description="Basic and acidic residues" evidence="1">
    <location>
        <begin position="35"/>
        <end position="50"/>
    </location>
</feature>
<dbReference type="PANTHER" id="PTHR12302">
    <property type="entry name" value="EBNA2 BINDING PROTEIN P100"/>
    <property type="match status" value="1"/>
</dbReference>
<dbReference type="SMART" id="SM00318">
    <property type="entry name" value="SNc"/>
    <property type="match status" value="3"/>
</dbReference>
<protein>
    <submittedName>
        <fullName evidence="4">Tudor domain-containing protein / nuclease family protein</fullName>
    </submittedName>
</protein>
<dbReference type="Proteomes" id="UP000023152">
    <property type="component" value="Unassembled WGS sequence"/>
</dbReference>
<dbReference type="GO" id="GO:0003723">
    <property type="term" value="F:RNA binding"/>
    <property type="evidence" value="ECO:0007669"/>
    <property type="project" value="TreeGrafter"/>
</dbReference>
<dbReference type="SUPFAM" id="SSF50199">
    <property type="entry name" value="Staphylococcal nuclease"/>
    <property type="match status" value="5"/>
</dbReference>
<evidence type="ECO:0000259" key="3">
    <source>
        <dbReference type="PROSITE" id="PS50830"/>
    </source>
</evidence>
<dbReference type="GO" id="GO:0005829">
    <property type="term" value="C:cytosol"/>
    <property type="evidence" value="ECO:0007669"/>
    <property type="project" value="TreeGrafter"/>
</dbReference>
<dbReference type="OMA" id="ARCADHH"/>
<feature type="region of interest" description="Disordered" evidence="1">
    <location>
        <begin position="334"/>
        <end position="371"/>
    </location>
</feature>
<name>X6NTT0_RETFI</name>
<evidence type="ECO:0000256" key="1">
    <source>
        <dbReference type="SAM" id="MobiDB-lite"/>
    </source>
</evidence>
<dbReference type="PROSITE" id="PS50304">
    <property type="entry name" value="TUDOR"/>
    <property type="match status" value="1"/>
</dbReference>
<feature type="domain" description="TNase-like" evidence="3">
    <location>
        <begin position="155"/>
        <end position="287"/>
    </location>
</feature>
<sequence length="946" mass="107791">MLNYKQPYGYEAREFARNLVCAGAPVLCCAWTTSKGKEKDSEKEGKEKRKEKGQRKNTKESLTYLIVSNGFAELNAKEKTQLSPTEYEKLSKALEKAKKSGLGKFADGGATADVDKKLADSKKKGGKQQVPHVRKLVFAKKPEERSKILNKYLNKEIPAIVDHVRSGSTLSVELIPDEKNNIHEITMMKKKKGGNRKSERYANEAKEFTEQRLLSQRVTVKILAADQKFNLYGVVSHPNGQIAVSLLRTGLAEYESWTAELLSKEEQKAMKEALKSAQEKRLHIWQYKHAEHLSHDYVPVTVTQIISGDSFFAKFEDGTEERFTLSSIYQPRYKEERQKSKKAEGGKKKEAKEGKETKETKETKEAPAQYTEHPWARPAREFLREKLIGKKAMLLYEYKRVWKNQSDESDSKTQKNESKKKSEPRIQKFASVLVDKELSFFFCFSLNIAVSLVTAGLAEVVSYGDKSAAYAELQKAQEKAKKAKKGIHGNSEPKPIVDYSKSLEDVPPNVIIGLQNYLQGHKRKAVVEFVISGTRLKIYLPEQNCFIPLMLAYVICDPLPKRGKGQIKGQSTFGSTALKYVNQQIWQRNVCKVWVNGKDLGLDLLEKGLAKIARPPLSFNVRGKRQAPASDVPNAYLEAEAAASEKQIGRWKEIFAKKQEYEEKKKQNDMTGKEAAVVVSHIDSGVYFWINKSGNDLEKLEEAMSRLRSQRLSSSLRVGRTVSTSYDGLNCRARLIRQLQDRSWLVIFIDYGNKAIVAEKDLIGLSPDVTLDKFRPLAQLCQLAALRSPHRKSEYFNAAGEHFAKLVMPDKESKTLKELKVKVLHDDGRKWHVVLLDQNTIVNEQMLKEGYARFDQKGKEAPQQLLTSKDEFAQNYLKTAKKLNDDALEGRRGLWEFEVVSYFFHLSFLKETELIAIKKFCFFFETLFQIKQLAKFKKLLIVTILE</sequence>
<feature type="region of interest" description="Disordered" evidence="1">
    <location>
        <begin position="34"/>
        <end position="59"/>
    </location>
</feature>
<feature type="compositionally biased region" description="Basic and acidic residues" evidence="1">
    <location>
        <begin position="334"/>
        <end position="365"/>
    </location>
</feature>
<dbReference type="GO" id="GO:0006402">
    <property type="term" value="P:mRNA catabolic process"/>
    <property type="evidence" value="ECO:0007669"/>
    <property type="project" value="TreeGrafter"/>
</dbReference>
<dbReference type="InterPro" id="IPR035437">
    <property type="entry name" value="SNase_OB-fold_sf"/>
</dbReference>
<evidence type="ECO:0000313" key="4">
    <source>
        <dbReference type="EMBL" id="ETO29361.1"/>
    </source>
</evidence>
<evidence type="ECO:0000259" key="2">
    <source>
        <dbReference type="PROSITE" id="PS50304"/>
    </source>
</evidence>
<accession>X6NTT0</accession>
<dbReference type="AlphaFoldDB" id="X6NTT0"/>
<feature type="domain" description="TNase-like" evidence="3">
    <location>
        <begin position="296"/>
        <end position="490"/>
    </location>
</feature>
<evidence type="ECO:0000313" key="5">
    <source>
        <dbReference type="Proteomes" id="UP000023152"/>
    </source>
</evidence>
<dbReference type="PANTHER" id="PTHR12302:SF2">
    <property type="entry name" value="STAPHYLOCOCCAL NUCLEASE DOMAIN-CONTAINING PROTEIN 1"/>
    <property type="match status" value="1"/>
</dbReference>
<organism evidence="4 5">
    <name type="scientific">Reticulomyxa filosa</name>
    <dbReference type="NCBI Taxonomy" id="46433"/>
    <lineage>
        <taxon>Eukaryota</taxon>
        <taxon>Sar</taxon>
        <taxon>Rhizaria</taxon>
        <taxon>Retaria</taxon>
        <taxon>Foraminifera</taxon>
        <taxon>Monothalamids</taxon>
        <taxon>Reticulomyxidae</taxon>
        <taxon>Reticulomyxa</taxon>
    </lineage>
</organism>
<dbReference type="EMBL" id="ASPP01006098">
    <property type="protein sequence ID" value="ETO29361.1"/>
    <property type="molecule type" value="Genomic_DNA"/>
</dbReference>
<dbReference type="GO" id="GO:0004518">
    <property type="term" value="F:nuclease activity"/>
    <property type="evidence" value="ECO:0007669"/>
    <property type="project" value="TreeGrafter"/>
</dbReference>
<dbReference type="Pfam" id="PF00565">
    <property type="entry name" value="SNase"/>
    <property type="match status" value="2"/>
</dbReference>
<dbReference type="SUPFAM" id="SSF63748">
    <property type="entry name" value="Tudor/PWWP/MBT"/>
    <property type="match status" value="1"/>
</dbReference>
<dbReference type="OrthoDB" id="10023235at2759"/>
<reference evidence="4 5" key="1">
    <citation type="journal article" date="2013" name="Curr. Biol.">
        <title>The Genome of the Foraminiferan Reticulomyxa filosa.</title>
        <authorList>
            <person name="Glockner G."/>
            <person name="Hulsmann N."/>
            <person name="Schleicher M."/>
            <person name="Noegel A.A."/>
            <person name="Eichinger L."/>
            <person name="Gallinger C."/>
            <person name="Pawlowski J."/>
            <person name="Sierra R."/>
            <person name="Euteneuer U."/>
            <person name="Pillet L."/>
            <person name="Moustafa A."/>
            <person name="Platzer M."/>
            <person name="Groth M."/>
            <person name="Szafranski K."/>
            <person name="Schliwa M."/>
        </authorList>
    </citation>
    <scope>NUCLEOTIDE SEQUENCE [LARGE SCALE GENOMIC DNA]</scope>
</reference>
<feature type="domain" description="Tudor" evidence="2">
    <location>
        <begin position="715"/>
        <end position="772"/>
    </location>
</feature>
<dbReference type="Gene3D" id="2.30.30.140">
    <property type="match status" value="1"/>
</dbReference>
<gene>
    <name evidence="4" type="ORF">RFI_07758</name>
</gene>
<dbReference type="Pfam" id="PF00567">
    <property type="entry name" value="TUDOR"/>
    <property type="match status" value="1"/>
</dbReference>
<comment type="caution">
    <text evidence="4">The sequence shown here is derived from an EMBL/GenBank/DDBJ whole genome shotgun (WGS) entry which is preliminary data.</text>
</comment>
<dbReference type="InterPro" id="IPR002999">
    <property type="entry name" value="Tudor"/>
</dbReference>